<name>A0AAD3D8D8_9STRA</name>
<feature type="compositionally biased region" description="Low complexity" evidence="10">
    <location>
        <begin position="40"/>
        <end position="73"/>
    </location>
</feature>
<comment type="similarity">
    <text evidence="1 9">Belongs to the YIF1 family.</text>
</comment>
<dbReference type="GO" id="GO:0005789">
    <property type="term" value="C:endoplasmic reticulum membrane"/>
    <property type="evidence" value="ECO:0007669"/>
    <property type="project" value="UniProtKB-SubCell"/>
</dbReference>
<evidence type="ECO:0000256" key="3">
    <source>
        <dbReference type="ARBA" id="ARBA00022692"/>
    </source>
</evidence>
<keyword evidence="8 9" id="KW-0472">Membrane</keyword>
<accession>A0AAD3D8D8</accession>
<keyword evidence="6 9" id="KW-1133">Transmembrane helix</keyword>
<feature type="region of interest" description="Disordered" evidence="10">
    <location>
        <begin position="1"/>
        <end position="81"/>
    </location>
</feature>
<evidence type="ECO:0000256" key="5">
    <source>
        <dbReference type="ARBA" id="ARBA00022927"/>
    </source>
</evidence>
<dbReference type="PANTHER" id="PTHR14083:SF0">
    <property type="entry name" value="YIP1D-INTERACTING FACTOR 1, ISOFORM C"/>
    <property type="match status" value="1"/>
</dbReference>
<evidence type="ECO:0000256" key="10">
    <source>
        <dbReference type="SAM" id="MobiDB-lite"/>
    </source>
</evidence>
<feature type="transmembrane region" description="Helical" evidence="9">
    <location>
        <begin position="226"/>
        <end position="245"/>
    </location>
</feature>
<keyword evidence="7 9" id="KW-0333">Golgi apparatus</keyword>
<comment type="subcellular location">
    <subcellularLocation>
        <location evidence="9">Endoplasmic reticulum membrane</location>
        <topology evidence="9">Multi-pass membrane protein</topology>
    </subcellularLocation>
    <subcellularLocation>
        <location evidence="9">Golgi apparatus membrane</location>
        <topology evidence="9">Multi-pass membrane protein</topology>
    </subcellularLocation>
</comment>
<evidence type="ECO:0000256" key="9">
    <source>
        <dbReference type="RuleBase" id="RU368073"/>
    </source>
</evidence>
<dbReference type="Proteomes" id="UP001054902">
    <property type="component" value="Unassembled WGS sequence"/>
</dbReference>
<dbReference type="GO" id="GO:0006888">
    <property type="term" value="P:endoplasmic reticulum to Golgi vesicle-mediated transport"/>
    <property type="evidence" value="ECO:0007669"/>
    <property type="project" value="UniProtKB-UniRule"/>
</dbReference>
<dbReference type="PANTHER" id="PTHR14083">
    <property type="entry name" value="YIP1 INTERACTING FACTOR HOMOLOG YIF1 PROTEIN"/>
    <property type="match status" value="1"/>
</dbReference>
<evidence type="ECO:0000256" key="8">
    <source>
        <dbReference type="ARBA" id="ARBA00023136"/>
    </source>
</evidence>
<keyword evidence="5 9" id="KW-0653">Protein transport</keyword>
<comment type="caution">
    <text evidence="11">The sequence shown here is derived from an EMBL/GenBank/DDBJ whole genome shotgun (WGS) entry which is preliminary data.</text>
</comment>
<dbReference type="EMBL" id="BLLK01000062">
    <property type="protein sequence ID" value="GFH58695.1"/>
    <property type="molecule type" value="Genomic_DNA"/>
</dbReference>
<keyword evidence="4 9" id="KW-0256">Endoplasmic reticulum</keyword>
<evidence type="ECO:0000256" key="6">
    <source>
        <dbReference type="ARBA" id="ARBA00022989"/>
    </source>
</evidence>
<dbReference type="GO" id="GO:0030134">
    <property type="term" value="C:COPII-coated ER to Golgi transport vesicle"/>
    <property type="evidence" value="ECO:0007669"/>
    <property type="project" value="TreeGrafter"/>
</dbReference>
<dbReference type="InterPro" id="IPR005578">
    <property type="entry name" value="Yif1_fam"/>
</dbReference>
<evidence type="ECO:0000256" key="4">
    <source>
        <dbReference type="ARBA" id="ARBA00022824"/>
    </source>
</evidence>
<dbReference type="GO" id="GO:0000139">
    <property type="term" value="C:Golgi membrane"/>
    <property type="evidence" value="ECO:0007669"/>
    <property type="project" value="UniProtKB-SubCell"/>
</dbReference>
<dbReference type="GO" id="GO:0015031">
    <property type="term" value="P:protein transport"/>
    <property type="evidence" value="ECO:0007669"/>
    <property type="project" value="UniProtKB-KW"/>
</dbReference>
<keyword evidence="12" id="KW-1185">Reference proteome</keyword>
<sequence>MAEFHSSNAYQRQTGGGAGNPYHSNPYGANNSAPNNDPYNASQWQSSSQAQQNSSQPYEQQNQQQRNVPQQQQGQGGSTPFWSPAMSQFVNIAATAAVQNAGANNPNAMLDAAGKIGHTFLDEGTARMIPGLENMMRQLRVYFAVDNNYVKKKMTRVLFSFFFKNWERLRNDGSDPSAVGIYALPNQDENALDLYIPLMSFITYVLLCSLCYGTSGEFNPEVLTDHSTKCFVILILEVLLLRLGYYMMQVSVSFLDLFAVSGYKFLGLSINMFVGFSLSLAFTSGGHKGYYGTFLWTASAMSYFMLRFMGYNIPAVTNASGPKKEIVVLAFAGFQFASMYFLGQTKFLN</sequence>
<keyword evidence="3 9" id="KW-0812">Transmembrane</keyword>
<proteinExistence type="inferred from homology"/>
<dbReference type="GO" id="GO:0005793">
    <property type="term" value="C:endoplasmic reticulum-Golgi intermediate compartment"/>
    <property type="evidence" value="ECO:0007669"/>
    <property type="project" value="UniProtKB-UniRule"/>
</dbReference>
<dbReference type="Pfam" id="PF03878">
    <property type="entry name" value="YIF1"/>
    <property type="match status" value="1"/>
</dbReference>
<feature type="transmembrane region" description="Helical" evidence="9">
    <location>
        <begin position="265"/>
        <end position="282"/>
    </location>
</feature>
<organism evidence="11 12">
    <name type="scientific">Chaetoceros tenuissimus</name>
    <dbReference type="NCBI Taxonomy" id="426638"/>
    <lineage>
        <taxon>Eukaryota</taxon>
        <taxon>Sar</taxon>
        <taxon>Stramenopiles</taxon>
        <taxon>Ochrophyta</taxon>
        <taxon>Bacillariophyta</taxon>
        <taxon>Coscinodiscophyceae</taxon>
        <taxon>Chaetocerotophycidae</taxon>
        <taxon>Chaetocerotales</taxon>
        <taxon>Chaetocerotaceae</taxon>
        <taxon>Chaetoceros</taxon>
    </lineage>
</organism>
<evidence type="ECO:0000313" key="11">
    <source>
        <dbReference type="EMBL" id="GFH58695.1"/>
    </source>
</evidence>
<comment type="function">
    <text evidence="9">Has a role in transport between endoplasmic reticulum and Golgi.</text>
</comment>
<feature type="compositionally biased region" description="Polar residues" evidence="10">
    <location>
        <begin position="27"/>
        <end position="39"/>
    </location>
</feature>
<evidence type="ECO:0000256" key="7">
    <source>
        <dbReference type="ARBA" id="ARBA00023034"/>
    </source>
</evidence>
<feature type="transmembrane region" description="Helical" evidence="9">
    <location>
        <begin position="194"/>
        <end position="214"/>
    </location>
</feature>
<keyword evidence="2 9" id="KW-0813">Transport</keyword>
<protein>
    <recommendedName>
        <fullName evidence="9">Protein YIF1</fullName>
    </recommendedName>
</protein>
<dbReference type="AlphaFoldDB" id="A0AAD3D8D8"/>
<gene>
    <name evidence="11" type="ORF">CTEN210_15171</name>
</gene>
<feature type="transmembrane region" description="Helical" evidence="9">
    <location>
        <begin position="326"/>
        <end position="343"/>
    </location>
</feature>
<reference evidence="11 12" key="1">
    <citation type="journal article" date="2021" name="Sci. Rep.">
        <title>The genome of the diatom Chaetoceros tenuissimus carries an ancient integrated fragment of an extant virus.</title>
        <authorList>
            <person name="Hongo Y."/>
            <person name="Kimura K."/>
            <person name="Takaki Y."/>
            <person name="Yoshida Y."/>
            <person name="Baba S."/>
            <person name="Kobayashi G."/>
            <person name="Nagasaki K."/>
            <person name="Hano T."/>
            <person name="Tomaru Y."/>
        </authorList>
    </citation>
    <scope>NUCLEOTIDE SEQUENCE [LARGE SCALE GENOMIC DNA]</scope>
    <source>
        <strain evidence="11 12">NIES-3715</strain>
    </source>
</reference>
<evidence type="ECO:0000256" key="2">
    <source>
        <dbReference type="ARBA" id="ARBA00022448"/>
    </source>
</evidence>
<evidence type="ECO:0000256" key="1">
    <source>
        <dbReference type="ARBA" id="ARBA00009727"/>
    </source>
</evidence>
<feature type="compositionally biased region" description="Polar residues" evidence="10">
    <location>
        <begin position="1"/>
        <end position="13"/>
    </location>
</feature>
<evidence type="ECO:0000313" key="12">
    <source>
        <dbReference type="Proteomes" id="UP001054902"/>
    </source>
</evidence>
<feature type="transmembrane region" description="Helical" evidence="9">
    <location>
        <begin position="289"/>
        <end position="306"/>
    </location>
</feature>